<dbReference type="EMBL" id="CP084204">
    <property type="protein sequence ID" value="UZX25766.1"/>
    <property type="molecule type" value="Genomic_DNA"/>
</dbReference>
<keyword evidence="2" id="KW-1185">Reference proteome</keyword>
<gene>
    <name evidence="1" type="ORF">LDH80_35985</name>
</gene>
<dbReference type="GeneID" id="95604956"/>
<accession>A0ABY6R6R3</accession>
<proteinExistence type="predicted"/>
<evidence type="ECO:0000313" key="2">
    <source>
        <dbReference type="Proteomes" id="UP001164506"/>
    </source>
</evidence>
<evidence type="ECO:0000313" key="1">
    <source>
        <dbReference type="EMBL" id="UZX25766.1"/>
    </source>
</evidence>
<protein>
    <submittedName>
        <fullName evidence="1">Uncharacterized protein</fullName>
    </submittedName>
</protein>
<sequence>MRALPAEELLRLWDEYRDASPHTRALALAAAADEDTGSVPPAERPIGRVTALLLRLREALAGPRMAATVGCPACRGTVEFQATTEALLALEDKIVDAPPPLAHGGHEVTWRCLTYRDLRAVAEHPGAADPDRGALLLLERCLLGLRRQERTVDPAAVALPEAVREALTEAMAAADPLADVLVDLTCPDCAHAFTADFDVAAFVWAELDSRGRQLLLDVDTLARSYGWSETEVLALSERRRASYLRIVTGELP</sequence>
<reference evidence="1" key="1">
    <citation type="submission" date="2021-09" db="EMBL/GenBank/DDBJ databases">
        <title>Complete genome sequence and metabolic characterization of Streptomyces tanashiensis DSM 731 the producer of antibacterial Kalafungin and diverse secondary metabolites.</title>
        <authorList>
            <person name="Abbasi M.N."/>
            <person name="Anwar M.N."/>
            <person name="Alam K."/>
            <person name="Shoaib M."/>
            <person name="Lin Z."/>
            <person name="Hayat M."/>
            <person name="Ali M.I."/>
            <person name="Malik H.M.T."/>
            <person name="Ahmed I."/>
            <person name="Li A."/>
            <person name="Hailong Wang H."/>
            <person name="Zhang Y."/>
        </authorList>
    </citation>
    <scope>NUCLEOTIDE SEQUENCE</scope>
    <source>
        <strain evidence="1">Kala</strain>
    </source>
</reference>
<organism evidence="1 2">
    <name type="scientific">Streptomyces tanashiensis</name>
    <dbReference type="NCBI Taxonomy" id="67367"/>
    <lineage>
        <taxon>Bacteria</taxon>
        <taxon>Bacillati</taxon>
        <taxon>Actinomycetota</taxon>
        <taxon>Actinomycetes</taxon>
        <taxon>Kitasatosporales</taxon>
        <taxon>Streptomycetaceae</taxon>
        <taxon>Streptomyces</taxon>
    </lineage>
</organism>
<dbReference type="RefSeq" id="WP_267260087.1">
    <property type="nucleotide sequence ID" value="NZ_CP084204.1"/>
</dbReference>
<dbReference type="Proteomes" id="UP001164506">
    <property type="component" value="Chromosome"/>
</dbReference>
<name>A0ABY6R6R3_9ACTN</name>